<evidence type="ECO:0000313" key="3">
    <source>
        <dbReference type="Proteomes" id="UP000239757"/>
    </source>
</evidence>
<feature type="chain" id="PRO_5015165423" evidence="1">
    <location>
        <begin position="30"/>
        <end position="67"/>
    </location>
</feature>
<protein>
    <submittedName>
        <fullName evidence="2">Uncharacterized protein</fullName>
    </submittedName>
</protein>
<sequence length="67" mass="7838">MEAGWGWGARWCIGWWLQGWLVTWRGMQGEEVKKEREGRWGFDWRNRVQERLERGKAGGGANDKGMG</sequence>
<feature type="signal peptide" evidence="1">
    <location>
        <begin position="1"/>
        <end position="29"/>
    </location>
</feature>
<organism evidence="2 3">
    <name type="scientific">Gossypium barbadense</name>
    <name type="common">Sea Island cotton</name>
    <name type="synonym">Hibiscus barbadensis</name>
    <dbReference type="NCBI Taxonomy" id="3634"/>
    <lineage>
        <taxon>Eukaryota</taxon>
        <taxon>Viridiplantae</taxon>
        <taxon>Streptophyta</taxon>
        <taxon>Embryophyta</taxon>
        <taxon>Tracheophyta</taxon>
        <taxon>Spermatophyta</taxon>
        <taxon>Magnoliopsida</taxon>
        <taxon>eudicotyledons</taxon>
        <taxon>Gunneridae</taxon>
        <taxon>Pentapetalae</taxon>
        <taxon>rosids</taxon>
        <taxon>malvids</taxon>
        <taxon>Malvales</taxon>
        <taxon>Malvaceae</taxon>
        <taxon>Malvoideae</taxon>
        <taxon>Gossypium</taxon>
    </lineage>
</organism>
<dbReference type="AlphaFoldDB" id="A0A2P5XMK2"/>
<evidence type="ECO:0000256" key="1">
    <source>
        <dbReference type="SAM" id="SignalP"/>
    </source>
</evidence>
<name>A0A2P5XMK2_GOSBA</name>
<keyword evidence="1" id="KW-0732">Signal</keyword>
<proteinExistence type="predicted"/>
<accession>A0A2P5XMK2</accession>
<reference evidence="2 3" key="1">
    <citation type="submission" date="2015-01" db="EMBL/GenBank/DDBJ databases">
        <title>Genome of allotetraploid Gossypium barbadense reveals genomic plasticity and fiber elongation in cotton evolution.</title>
        <authorList>
            <person name="Chen X."/>
            <person name="Liu X."/>
            <person name="Zhao B."/>
            <person name="Zheng H."/>
            <person name="Hu Y."/>
            <person name="Lu G."/>
            <person name="Yang C."/>
            <person name="Chen J."/>
            <person name="Shan C."/>
            <person name="Zhang L."/>
            <person name="Zhou Y."/>
            <person name="Wang L."/>
            <person name="Guo W."/>
            <person name="Bai Y."/>
            <person name="Ruan J."/>
            <person name="Shangguan X."/>
            <person name="Mao Y."/>
            <person name="Jiang J."/>
            <person name="Zhu Y."/>
            <person name="Lei J."/>
            <person name="Kang H."/>
            <person name="Chen S."/>
            <person name="He X."/>
            <person name="Wang R."/>
            <person name="Wang Y."/>
            <person name="Chen J."/>
            <person name="Wang L."/>
            <person name="Yu S."/>
            <person name="Wang B."/>
            <person name="Wei J."/>
            <person name="Song S."/>
            <person name="Lu X."/>
            <person name="Gao Z."/>
            <person name="Gu W."/>
            <person name="Deng X."/>
            <person name="Ma D."/>
            <person name="Wang S."/>
            <person name="Liang W."/>
            <person name="Fang L."/>
            <person name="Cai C."/>
            <person name="Zhu X."/>
            <person name="Zhou B."/>
            <person name="Zhang Y."/>
            <person name="Chen Z."/>
            <person name="Xu S."/>
            <person name="Zhu R."/>
            <person name="Wang S."/>
            <person name="Zhang T."/>
            <person name="Zhao G."/>
        </authorList>
    </citation>
    <scope>NUCLEOTIDE SEQUENCE [LARGE SCALE GENOMIC DNA]</scope>
    <source>
        <strain evidence="3">cv. Xinhai21</strain>
        <tissue evidence="2">Leaf</tissue>
    </source>
</reference>
<dbReference type="Proteomes" id="UP000239757">
    <property type="component" value="Unassembled WGS sequence"/>
</dbReference>
<gene>
    <name evidence="2" type="ORF">GOBAR_AA16099</name>
</gene>
<dbReference type="EMBL" id="KZ664579">
    <property type="protein sequence ID" value="PPS04557.1"/>
    <property type="molecule type" value="Genomic_DNA"/>
</dbReference>
<evidence type="ECO:0000313" key="2">
    <source>
        <dbReference type="EMBL" id="PPS04557.1"/>
    </source>
</evidence>